<feature type="region of interest" description="Disordered" evidence="1">
    <location>
        <begin position="65"/>
        <end position="110"/>
    </location>
</feature>
<dbReference type="EMBL" id="AZIM01000441">
    <property type="protein sequence ID" value="ETE71067.1"/>
    <property type="molecule type" value="Genomic_DNA"/>
</dbReference>
<keyword evidence="3" id="KW-1185">Reference proteome</keyword>
<comment type="caution">
    <text evidence="2">The sequence shown here is derived from an EMBL/GenBank/DDBJ whole genome shotgun (WGS) entry which is preliminary data.</text>
</comment>
<accession>V8PB10</accession>
<evidence type="ECO:0000313" key="3">
    <source>
        <dbReference type="Proteomes" id="UP000018936"/>
    </source>
</evidence>
<evidence type="ECO:0000256" key="1">
    <source>
        <dbReference type="SAM" id="MobiDB-lite"/>
    </source>
</evidence>
<reference evidence="2 3" key="1">
    <citation type="journal article" date="2013" name="Proc. Natl. Acad. Sci. U.S.A.">
        <title>The king cobra genome reveals dynamic gene evolution and adaptation in the snake venom system.</title>
        <authorList>
            <person name="Vonk F.J."/>
            <person name="Casewell N.R."/>
            <person name="Henkel C.V."/>
            <person name="Heimberg A.M."/>
            <person name="Jansen H.J."/>
            <person name="McCleary R.J."/>
            <person name="Kerkkamp H.M."/>
            <person name="Vos R.A."/>
            <person name="Guerreiro I."/>
            <person name="Calvete J.J."/>
            <person name="Wuster W."/>
            <person name="Woods A.E."/>
            <person name="Logan J.M."/>
            <person name="Harrison R.A."/>
            <person name="Castoe T.A."/>
            <person name="de Koning A.P."/>
            <person name="Pollock D.D."/>
            <person name="Yandell M."/>
            <person name="Calderon D."/>
            <person name="Renjifo C."/>
            <person name="Currier R.B."/>
            <person name="Salgado D."/>
            <person name="Pla D."/>
            <person name="Sanz L."/>
            <person name="Hyder A.S."/>
            <person name="Ribeiro J.M."/>
            <person name="Arntzen J.W."/>
            <person name="van den Thillart G.E."/>
            <person name="Boetzer M."/>
            <person name="Pirovano W."/>
            <person name="Dirks R.P."/>
            <person name="Spaink H.P."/>
            <person name="Duboule D."/>
            <person name="McGlinn E."/>
            <person name="Kini R.M."/>
            <person name="Richardson M.K."/>
        </authorList>
    </citation>
    <scope>NUCLEOTIDE SEQUENCE</scope>
    <source>
        <tissue evidence="2">Blood</tissue>
    </source>
</reference>
<protein>
    <submittedName>
        <fullName evidence="2">Uncharacterized protein</fullName>
    </submittedName>
</protein>
<proteinExistence type="predicted"/>
<dbReference type="AlphaFoldDB" id="V8PB10"/>
<dbReference type="Proteomes" id="UP000018936">
    <property type="component" value="Unassembled WGS sequence"/>
</dbReference>
<feature type="compositionally biased region" description="Basic residues" evidence="1">
    <location>
        <begin position="70"/>
        <end position="82"/>
    </location>
</feature>
<feature type="non-terminal residue" evidence="2">
    <location>
        <position position="1"/>
    </location>
</feature>
<feature type="compositionally biased region" description="Basic and acidic residues" evidence="1">
    <location>
        <begin position="83"/>
        <end position="103"/>
    </location>
</feature>
<gene>
    <name evidence="2" type="ORF">L345_03127</name>
</gene>
<evidence type="ECO:0000313" key="2">
    <source>
        <dbReference type="EMBL" id="ETE71067.1"/>
    </source>
</evidence>
<sequence>MWEFVLSVKYSHPQVSPRGSRTAQQMRRDGCLGFFCTRRRRRQVSAGTPQLGWFRAAGIAGLQVRAGQAKGRRGRAAPHARLKREGSRRLRGKDGKDSSKASEEAGGVFP</sequence>
<organism evidence="2 3">
    <name type="scientific">Ophiophagus hannah</name>
    <name type="common">King cobra</name>
    <name type="synonym">Naja hannah</name>
    <dbReference type="NCBI Taxonomy" id="8665"/>
    <lineage>
        <taxon>Eukaryota</taxon>
        <taxon>Metazoa</taxon>
        <taxon>Chordata</taxon>
        <taxon>Craniata</taxon>
        <taxon>Vertebrata</taxon>
        <taxon>Euteleostomi</taxon>
        <taxon>Lepidosauria</taxon>
        <taxon>Squamata</taxon>
        <taxon>Bifurcata</taxon>
        <taxon>Unidentata</taxon>
        <taxon>Episquamata</taxon>
        <taxon>Toxicofera</taxon>
        <taxon>Serpentes</taxon>
        <taxon>Colubroidea</taxon>
        <taxon>Elapidae</taxon>
        <taxon>Elapinae</taxon>
        <taxon>Ophiophagus</taxon>
    </lineage>
</organism>
<name>V8PB10_OPHHA</name>